<dbReference type="CDD" id="cd16936">
    <property type="entry name" value="HATPase_RsbW-like"/>
    <property type="match status" value="1"/>
</dbReference>
<protein>
    <submittedName>
        <fullName evidence="3">ATP-binding protein</fullName>
    </submittedName>
</protein>
<evidence type="ECO:0000313" key="3">
    <source>
        <dbReference type="EMBL" id="MEE4541705.1"/>
    </source>
</evidence>
<sequence length="118" mass="12403">MHRARHELAAALAGWGLAELEDAASLVLSEPMTNALRHARVPQREIGTYVARLPCGRGGVRIEVHDASPAKPEARASAPDDEGGRGLALVDTLTGGRWGVADRPGPGKLVWAELAPDA</sequence>
<accession>A0ABU7P7C7</accession>
<keyword evidence="1" id="KW-0808">Transferase</keyword>
<dbReference type="Pfam" id="PF13581">
    <property type="entry name" value="HATPase_c_2"/>
    <property type="match status" value="1"/>
</dbReference>
<evidence type="ECO:0000313" key="4">
    <source>
        <dbReference type="Proteomes" id="UP001344658"/>
    </source>
</evidence>
<dbReference type="InterPro" id="IPR036890">
    <property type="entry name" value="HATPase_C_sf"/>
</dbReference>
<dbReference type="GO" id="GO:0005524">
    <property type="term" value="F:ATP binding"/>
    <property type="evidence" value="ECO:0007669"/>
    <property type="project" value="UniProtKB-KW"/>
</dbReference>
<dbReference type="EMBL" id="JAZEWV010000004">
    <property type="protein sequence ID" value="MEE4541705.1"/>
    <property type="molecule type" value="Genomic_DNA"/>
</dbReference>
<dbReference type="PANTHER" id="PTHR35526:SF3">
    <property type="entry name" value="ANTI-SIGMA-F FACTOR RSBW"/>
    <property type="match status" value="1"/>
</dbReference>
<dbReference type="PANTHER" id="PTHR35526">
    <property type="entry name" value="ANTI-SIGMA-F FACTOR RSBW-RELATED"/>
    <property type="match status" value="1"/>
</dbReference>
<reference evidence="3 4" key="1">
    <citation type="submission" date="2023-12" db="EMBL/GenBank/DDBJ databases">
        <title>Streptomyces sp. V4-01.</title>
        <authorList>
            <person name="Somphong A."/>
            <person name="Phongsopitanun W."/>
        </authorList>
    </citation>
    <scope>NUCLEOTIDE SEQUENCE [LARGE SCALE GENOMIC DNA]</scope>
    <source>
        <strain evidence="3 4">V4-01</strain>
    </source>
</reference>
<keyword evidence="3" id="KW-0067">ATP-binding</keyword>
<comment type="caution">
    <text evidence="3">The sequence shown here is derived from an EMBL/GenBank/DDBJ whole genome shotgun (WGS) entry which is preliminary data.</text>
</comment>
<dbReference type="Proteomes" id="UP001344658">
    <property type="component" value="Unassembled WGS sequence"/>
</dbReference>
<keyword evidence="4" id="KW-1185">Reference proteome</keyword>
<dbReference type="RefSeq" id="WP_330793623.1">
    <property type="nucleotide sequence ID" value="NZ_JAZEWV010000004.1"/>
</dbReference>
<keyword evidence="3" id="KW-0547">Nucleotide-binding</keyword>
<keyword evidence="1" id="KW-0723">Serine/threonine-protein kinase</keyword>
<dbReference type="InterPro" id="IPR050267">
    <property type="entry name" value="Anti-sigma-factor_SerPK"/>
</dbReference>
<name>A0ABU7P7C7_9ACTN</name>
<organism evidence="3 4">
    <name type="scientific">Actinacidiphila polyblastidii</name>
    <dbReference type="NCBI Taxonomy" id="3110430"/>
    <lineage>
        <taxon>Bacteria</taxon>
        <taxon>Bacillati</taxon>
        <taxon>Actinomycetota</taxon>
        <taxon>Actinomycetes</taxon>
        <taxon>Kitasatosporales</taxon>
        <taxon>Streptomycetaceae</taxon>
        <taxon>Actinacidiphila</taxon>
    </lineage>
</organism>
<dbReference type="Gene3D" id="3.30.565.10">
    <property type="entry name" value="Histidine kinase-like ATPase, C-terminal domain"/>
    <property type="match status" value="1"/>
</dbReference>
<evidence type="ECO:0000256" key="1">
    <source>
        <dbReference type="ARBA" id="ARBA00022527"/>
    </source>
</evidence>
<gene>
    <name evidence="3" type="ORF">V2S66_06935</name>
</gene>
<proteinExistence type="predicted"/>
<dbReference type="InterPro" id="IPR003594">
    <property type="entry name" value="HATPase_dom"/>
</dbReference>
<feature type="domain" description="Histidine kinase/HSP90-like ATPase" evidence="2">
    <location>
        <begin position="2"/>
        <end position="94"/>
    </location>
</feature>
<keyword evidence="1" id="KW-0418">Kinase</keyword>
<evidence type="ECO:0000259" key="2">
    <source>
        <dbReference type="Pfam" id="PF13581"/>
    </source>
</evidence>
<dbReference type="SUPFAM" id="SSF55874">
    <property type="entry name" value="ATPase domain of HSP90 chaperone/DNA topoisomerase II/histidine kinase"/>
    <property type="match status" value="1"/>
</dbReference>